<dbReference type="Proteomes" id="UP000295110">
    <property type="component" value="Unassembled WGS sequence"/>
</dbReference>
<gene>
    <name evidence="1" type="ORF">EV671_1002162</name>
</gene>
<reference evidence="1 2" key="1">
    <citation type="submission" date="2019-03" db="EMBL/GenBank/DDBJ databases">
        <title>Genomic Encyclopedia of Type Strains, Phase IV (KMG-IV): sequencing the most valuable type-strain genomes for metagenomic binning, comparative biology and taxonomic classification.</title>
        <authorList>
            <person name="Goeker M."/>
        </authorList>
    </citation>
    <scope>NUCLEOTIDE SEQUENCE [LARGE SCALE GENOMIC DNA]</scope>
    <source>
        <strain evidence="1 2">DSM 654</strain>
    </source>
</reference>
<proteinExistence type="predicted"/>
<dbReference type="EMBL" id="SMBU01000002">
    <property type="protein sequence ID" value="TCV03900.1"/>
    <property type="molecule type" value="Genomic_DNA"/>
</dbReference>
<protein>
    <submittedName>
        <fullName evidence="1">Uncharacterized protein</fullName>
    </submittedName>
</protein>
<accession>A0A4V2VSV8</accession>
<evidence type="ECO:0000313" key="2">
    <source>
        <dbReference type="Proteomes" id="UP000295110"/>
    </source>
</evidence>
<name>A0A4V2VSV8_ROSSA</name>
<dbReference type="AlphaFoldDB" id="A0A4V2VSV8"/>
<keyword evidence="2" id="KW-1185">Reference proteome</keyword>
<sequence>MELDAAPVDRALLHALGKQCAQLLHDGNFDALAKHFGYAVAFNRPLATAIEADLRIALTEAGASGLAASIDAQIGTTFFKPGQNLLAVVECSLPTSDGGVVLAELVVTHQDGRAWITLEEISGQRDGLTA</sequence>
<comment type="caution">
    <text evidence="1">The sequence shown here is derived from an EMBL/GenBank/DDBJ whole genome shotgun (WGS) entry which is preliminary data.</text>
</comment>
<dbReference type="RefSeq" id="WP_132569732.1">
    <property type="nucleotide sequence ID" value="NZ_CBCSGL010000006.1"/>
</dbReference>
<evidence type="ECO:0000313" key="1">
    <source>
        <dbReference type="EMBL" id="TCV03900.1"/>
    </source>
</evidence>
<organism evidence="1 2">
    <name type="scientific">Roseateles saccharophilus</name>
    <name type="common">Pseudomonas saccharophila</name>
    <dbReference type="NCBI Taxonomy" id="304"/>
    <lineage>
        <taxon>Bacteria</taxon>
        <taxon>Pseudomonadati</taxon>
        <taxon>Pseudomonadota</taxon>
        <taxon>Betaproteobacteria</taxon>
        <taxon>Burkholderiales</taxon>
        <taxon>Sphaerotilaceae</taxon>
        <taxon>Roseateles</taxon>
    </lineage>
</organism>
<dbReference type="OrthoDB" id="5956070at2"/>